<protein>
    <recommendedName>
        <fullName evidence="2">Disease resistance protein At4g27190-like leucine-rich repeats domain-containing protein</fullName>
    </recommendedName>
</protein>
<keyword evidence="4" id="KW-1185">Reference proteome</keyword>
<dbReference type="OrthoDB" id="971758at2759"/>
<feature type="domain" description="Disease resistance protein At4g27190-like leucine-rich repeats" evidence="2">
    <location>
        <begin position="151"/>
        <end position="265"/>
    </location>
</feature>
<reference evidence="3 4" key="1">
    <citation type="journal article" date="2015" name="Sci. Rep.">
        <title>The power of single molecule real-time sequencing technology in the de novo assembly of a eukaryotic genome.</title>
        <authorList>
            <person name="Sakai H."/>
            <person name="Naito K."/>
            <person name="Ogiso-Tanaka E."/>
            <person name="Takahashi Y."/>
            <person name="Iseki K."/>
            <person name="Muto C."/>
            <person name="Satou K."/>
            <person name="Teruya K."/>
            <person name="Shiroma A."/>
            <person name="Shimoji M."/>
            <person name="Hirano T."/>
            <person name="Itoh T."/>
            <person name="Kaga A."/>
            <person name="Tomooka N."/>
        </authorList>
    </citation>
    <scope>NUCLEOTIDE SEQUENCE [LARGE SCALE GENOMIC DNA]</scope>
    <source>
        <strain evidence="4">cv. Shumari</strain>
    </source>
</reference>
<dbReference type="InterPro" id="IPR050905">
    <property type="entry name" value="Plant_NBS-LRR"/>
</dbReference>
<dbReference type="EMBL" id="AP015036">
    <property type="protein sequence ID" value="BAT81358.1"/>
    <property type="molecule type" value="Genomic_DNA"/>
</dbReference>
<proteinExistence type="predicted"/>
<evidence type="ECO:0000313" key="4">
    <source>
        <dbReference type="Proteomes" id="UP000291084"/>
    </source>
</evidence>
<feature type="domain" description="Disease resistance protein At4g27190-like leucine-rich repeats" evidence="2">
    <location>
        <begin position="505"/>
        <end position="605"/>
    </location>
</feature>
<dbReference type="Pfam" id="PF23247">
    <property type="entry name" value="LRR_RPS2"/>
    <property type="match status" value="4"/>
</dbReference>
<dbReference type="AlphaFoldDB" id="A0A0S3RL92"/>
<evidence type="ECO:0000256" key="1">
    <source>
        <dbReference type="ARBA" id="ARBA00022821"/>
    </source>
</evidence>
<dbReference type="SUPFAM" id="SSF52047">
    <property type="entry name" value="RNI-like"/>
    <property type="match status" value="2"/>
</dbReference>
<dbReference type="PANTHER" id="PTHR33463">
    <property type="entry name" value="NB-ARC DOMAIN-CONTAINING PROTEIN-RELATED"/>
    <property type="match status" value="1"/>
</dbReference>
<feature type="domain" description="Disease resistance protein At4g27190-like leucine-rich repeats" evidence="2">
    <location>
        <begin position="619"/>
        <end position="709"/>
    </location>
</feature>
<name>A0A0S3RL92_PHAAN</name>
<gene>
    <name evidence="3" type="primary">Vigan.03G106000</name>
    <name evidence="3" type="ORF">VIGAN_03106000</name>
</gene>
<dbReference type="Gene3D" id="3.80.10.10">
    <property type="entry name" value="Ribonuclease Inhibitor"/>
    <property type="match status" value="3"/>
</dbReference>
<accession>A0A0S3RL92</accession>
<evidence type="ECO:0000259" key="2">
    <source>
        <dbReference type="Pfam" id="PF23247"/>
    </source>
</evidence>
<dbReference type="Proteomes" id="UP000291084">
    <property type="component" value="Chromosome 3"/>
</dbReference>
<evidence type="ECO:0000313" key="3">
    <source>
        <dbReference type="EMBL" id="BAT81358.1"/>
    </source>
</evidence>
<dbReference type="InterPro" id="IPR032675">
    <property type="entry name" value="LRR_dom_sf"/>
</dbReference>
<dbReference type="PANTHER" id="PTHR33463:SF105">
    <property type="entry name" value="AND NB-ARC DOMAIN DISEASE RESISTANCE PROTEIN, PUTATIVE-RELATED"/>
    <property type="match status" value="1"/>
</dbReference>
<keyword evidence="1" id="KW-0611">Plant defense</keyword>
<dbReference type="InterPro" id="IPR057135">
    <property type="entry name" value="At4g27190-like_LRR"/>
</dbReference>
<organism evidence="3 4">
    <name type="scientific">Vigna angularis var. angularis</name>
    <dbReference type="NCBI Taxonomy" id="157739"/>
    <lineage>
        <taxon>Eukaryota</taxon>
        <taxon>Viridiplantae</taxon>
        <taxon>Streptophyta</taxon>
        <taxon>Embryophyta</taxon>
        <taxon>Tracheophyta</taxon>
        <taxon>Spermatophyta</taxon>
        <taxon>Magnoliopsida</taxon>
        <taxon>eudicotyledons</taxon>
        <taxon>Gunneridae</taxon>
        <taxon>Pentapetalae</taxon>
        <taxon>rosids</taxon>
        <taxon>fabids</taxon>
        <taxon>Fabales</taxon>
        <taxon>Fabaceae</taxon>
        <taxon>Papilionoideae</taxon>
        <taxon>50 kb inversion clade</taxon>
        <taxon>NPAAA clade</taxon>
        <taxon>indigoferoid/millettioid clade</taxon>
        <taxon>Phaseoleae</taxon>
        <taxon>Vigna</taxon>
    </lineage>
</organism>
<feature type="domain" description="Disease resistance protein At4g27190-like leucine-rich repeats" evidence="2">
    <location>
        <begin position="356"/>
        <end position="485"/>
    </location>
</feature>
<sequence>MDQQGMNQLIALVLEHCSKIECLIDNTINTSTSVDFRQTEDVFSTLVYLSLRGLHNLQEMFCDPCYRCSLQNLEELLIEDCSKFNNISFPKSSNLCNLKILSISKCPVLTYLFMPSIVQTLSLLEVLKISSCSALRHIIEEVEEENYALASTKRLQKLRILEIEDCHNLEYIFTVILAQGLVSLENVKIVSNMKLKYVFGSEKEHNLAVYQSFHQQTNISINLPNLDTLNLMFLPNVIRIWPEYCPLRLPCLEESLIILCPKLPNSSIDMAETASNLEQHTISMDCSELNDVYFLMNSKLCNLTVLTISECPVLTSFFVSTIVQALEFLEVLRLSHCSTLTHIIERGNDDILRTRNHSSLTLSKLRILEIEECDNLKYVFSLSLAQGLKSLKSVKIVGNSKLKYVFGSEKEHILMYPSFQQNIVTFHRLQNLMDFNLSKLTNLINIWPEYCRPHLPNLEKLHCTYCPELSDLSKVMTVSDLGQLTTSMTEILCLITNIFQPQLKAFLKCRELWLRAVRMKGIFQFQMGEQRGTTELVLLNLDINYLRLENLPELNFVWKGPTGFLNLQNLYDIRVDGCPKLKIIFSTTVVTSLPMLRILDISNCDELEQIIDLGDAHQLKSLYSSQQVCFPTLSTIIVEKCNKLKCVFYNLSASHFISLRYLQIEECSQIHKVFAFSEEEMSKDRKQVPLQNLKITKLINLPNLKEIHHGFKLKEDVEQTIKECPMYSPSLYLQPVMYGKYMVMI</sequence>